<reference evidence="6" key="1">
    <citation type="journal article" date="2019" name="Beilstein J. Org. Chem.">
        <title>Nanangenines: drimane sesquiterpenoids as the dominant metabolite cohort of a novel Australian fungus, Aspergillus nanangensis.</title>
        <authorList>
            <person name="Lacey H.J."/>
            <person name="Gilchrist C.L.M."/>
            <person name="Crombie A."/>
            <person name="Kalaitzis J.A."/>
            <person name="Vuong D."/>
            <person name="Rutledge P.J."/>
            <person name="Turner P."/>
            <person name="Pitt J.I."/>
            <person name="Lacey E."/>
            <person name="Chooi Y.H."/>
            <person name="Piggott A.M."/>
        </authorList>
    </citation>
    <scope>NUCLEOTIDE SEQUENCE</scope>
    <source>
        <strain evidence="6">MST-FP2251</strain>
    </source>
</reference>
<dbReference type="GO" id="GO:0005524">
    <property type="term" value="F:ATP binding"/>
    <property type="evidence" value="ECO:0007669"/>
    <property type="project" value="UniProtKB-UniRule"/>
</dbReference>
<proteinExistence type="predicted"/>
<dbReference type="Pfam" id="PF00069">
    <property type="entry name" value="Pkinase"/>
    <property type="match status" value="1"/>
</dbReference>
<evidence type="ECO:0000256" key="4">
    <source>
        <dbReference type="SAM" id="MobiDB-lite"/>
    </source>
</evidence>
<feature type="binding site" evidence="3">
    <location>
        <position position="700"/>
    </location>
    <ligand>
        <name>ATP</name>
        <dbReference type="ChEBI" id="CHEBI:30616"/>
    </ligand>
</feature>
<keyword evidence="7" id="KW-1185">Reference proteome</keyword>
<dbReference type="FunFam" id="3.30.200.20:FF:000278">
    <property type="entry name" value="Calcium/calmodulin-dependent protein kinase II"/>
    <property type="match status" value="1"/>
</dbReference>
<keyword evidence="2 3" id="KW-0067">ATP-binding</keyword>
<accession>A0AAD4GUZ8</accession>
<dbReference type="Gene3D" id="1.10.510.10">
    <property type="entry name" value="Transferase(Phosphotransferase) domain 1"/>
    <property type="match status" value="1"/>
</dbReference>
<gene>
    <name evidence="6" type="ORF">FE257_006158</name>
</gene>
<dbReference type="CDD" id="cd05117">
    <property type="entry name" value="STKc_CAMK"/>
    <property type="match status" value="1"/>
</dbReference>
<dbReference type="InterPro" id="IPR011009">
    <property type="entry name" value="Kinase-like_dom_sf"/>
</dbReference>
<dbReference type="FunFam" id="1.10.510.10:FF:000571">
    <property type="entry name" value="Maternal embryonic leucine zipper kinase"/>
    <property type="match status" value="1"/>
</dbReference>
<dbReference type="Proteomes" id="UP001194746">
    <property type="component" value="Unassembled WGS sequence"/>
</dbReference>
<dbReference type="PROSITE" id="PS50011">
    <property type="entry name" value="PROTEIN_KINASE_DOM"/>
    <property type="match status" value="1"/>
</dbReference>
<comment type="caution">
    <text evidence="6">The sequence shown here is derived from an EMBL/GenBank/DDBJ whole genome shotgun (WGS) entry which is preliminary data.</text>
</comment>
<name>A0AAD4GUZ8_ASPNN</name>
<feature type="region of interest" description="Disordered" evidence="4">
    <location>
        <begin position="964"/>
        <end position="1004"/>
    </location>
</feature>
<dbReference type="InterPro" id="IPR000719">
    <property type="entry name" value="Prot_kinase_dom"/>
</dbReference>
<feature type="domain" description="Protein kinase" evidence="5">
    <location>
        <begin position="669"/>
        <end position="924"/>
    </location>
</feature>
<evidence type="ECO:0000256" key="1">
    <source>
        <dbReference type="ARBA" id="ARBA00022741"/>
    </source>
</evidence>
<dbReference type="AlphaFoldDB" id="A0AAD4GUZ8"/>
<keyword evidence="1 3" id="KW-0547">Nucleotide-binding</keyword>
<dbReference type="PANTHER" id="PTHR24347">
    <property type="entry name" value="SERINE/THREONINE-PROTEIN KINASE"/>
    <property type="match status" value="1"/>
</dbReference>
<feature type="region of interest" description="Disordered" evidence="4">
    <location>
        <begin position="241"/>
        <end position="316"/>
    </location>
</feature>
<evidence type="ECO:0000256" key="2">
    <source>
        <dbReference type="ARBA" id="ARBA00022840"/>
    </source>
</evidence>
<feature type="region of interest" description="Disordered" evidence="4">
    <location>
        <begin position="578"/>
        <end position="602"/>
    </location>
</feature>
<dbReference type="SUPFAM" id="SSF56112">
    <property type="entry name" value="Protein kinase-like (PK-like)"/>
    <property type="match status" value="1"/>
</dbReference>
<protein>
    <recommendedName>
        <fullName evidence="5">Protein kinase domain-containing protein</fullName>
    </recommendedName>
</protein>
<evidence type="ECO:0000313" key="6">
    <source>
        <dbReference type="EMBL" id="KAF9890246.1"/>
    </source>
</evidence>
<feature type="compositionally biased region" description="Polar residues" evidence="4">
    <location>
        <begin position="298"/>
        <end position="313"/>
    </location>
</feature>
<dbReference type="PROSITE" id="PS00107">
    <property type="entry name" value="PROTEIN_KINASE_ATP"/>
    <property type="match status" value="1"/>
</dbReference>
<dbReference type="InterPro" id="IPR017441">
    <property type="entry name" value="Protein_kinase_ATP_BS"/>
</dbReference>
<evidence type="ECO:0000313" key="7">
    <source>
        <dbReference type="Proteomes" id="UP001194746"/>
    </source>
</evidence>
<dbReference type="EMBL" id="VCAU01000028">
    <property type="protein sequence ID" value="KAF9890246.1"/>
    <property type="molecule type" value="Genomic_DNA"/>
</dbReference>
<organism evidence="6 7">
    <name type="scientific">Aspergillus nanangensis</name>
    <dbReference type="NCBI Taxonomy" id="2582783"/>
    <lineage>
        <taxon>Eukaryota</taxon>
        <taxon>Fungi</taxon>
        <taxon>Dikarya</taxon>
        <taxon>Ascomycota</taxon>
        <taxon>Pezizomycotina</taxon>
        <taxon>Eurotiomycetes</taxon>
        <taxon>Eurotiomycetidae</taxon>
        <taxon>Eurotiales</taxon>
        <taxon>Aspergillaceae</taxon>
        <taxon>Aspergillus</taxon>
        <taxon>Aspergillus subgen. Circumdati</taxon>
    </lineage>
</organism>
<dbReference type="GO" id="GO:0004672">
    <property type="term" value="F:protein kinase activity"/>
    <property type="evidence" value="ECO:0007669"/>
    <property type="project" value="InterPro"/>
</dbReference>
<evidence type="ECO:0000256" key="3">
    <source>
        <dbReference type="PROSITE-ProRule" id="PRU10141"/>
    </source>
</evidence>
<feature type="compositionally biased region" description="Polar residues" evidence="4">
    <location>
        <begin position="580"/>
        <end position="599"/>
    </location>
</feature>
<sequence length="1031" mass="114743">MSGPSTSPGNTSHVTIFDATARCRRAFQEATHIPRLMQQEWAEDRMAEFNLWAAGVGASVTGKASLDDRLCANQETQTIITNLLLMLEILLHQCIGEAPSNQDGKTGSALTEEESIRISDVEDALNQLVRLTLAIRKAGTKSRLAKADGSFNPDSHQICTLRRHLVLLLSVSPDKDGCSNLTIQRLYHDEDSHAIHPDTRQAANFAARLPTTGQRSAVEPLVDAGMDSGYFGRTAITVQGTLPAPSDRKSPGSLKMRTSLDRVPSTRKERTKYQNPRTARDDKMQIGAYPSMSHHHQMQPSPSRSQRLESSQVRHPPGSCWECDHGLYHRSVPVGPNLNPIQRRLVHANLLRRNRFLYAQRHAQKLAPTSTSNDARQVEMEPARTSGSTTLSTYQEEAQPTKFSLPDQSTTTATMVDEPIVIPPKQGTKAPNTVISSSKVIGGNTFFMTKDAWLGHMNKDHGTISQWVCQACSQKNIQVTFSDAEGLTSHLKHQHNEGIKSHHIPMLLSAWRRNIPVEIAACPLCGFEGDEQNTALDHTAEHVHLFALKSLPWKDEEEDHDGRLPHFEQYPYFDVDDSDSNLSSGSHEVSSRSTDSTSYPDVVSRVPDITDHGDNLLTEEALQEFSADTSGRVDPKLWLREVELEDQAVPNMHDNQSGQPESFAKKALYRFGRTLGAGEYGIVREANSAWGKVAVKIILKRNVRGNEHAVYDELNLLQKMVHPHIVPVSDWFESKDKFYIVSPLVTGGELLDRISEHGKYTEKDASQSIRQVLEAVHYLHQRNIIHQDINPKNLRYLTPDLNSPLVLVDCGIAKMLHPPEEMWPGLTESMGYAAPEVMLRKGHGKAVDIWSLGVIAYVLLCGYSPFRSDNMTDLIEECLSGKITFHKRYWKKISKGAEEFILSLLQVNPAHRPSAENALKHPWLKGESASDHNLLLENRAFVDRSSLRIEAVKLENRIKALRMQDESEDQDIPSTIEGLGSPSASGKPGGSETGSTAKGSPDVQGAIFREVVLARVRDMKEREEGGAREKN</sequence>
<feature type="region of interest" description="Disordered" evidence="4">
    <location>
        <begin position="365"/>
        <end position="391"/>
    </location>
</feature>
<reference evidence="6" key="2">
    <citation type="submission" date="2020-02" db="EMBL/GenBank/DDBJ databases">
        <authorList>
            <person name="Gilchrist C.L.M."/>
            <person name="Chooi Y.-H."/>
        </authorList>
    </citation>
    <scope>NUCLEOTIDE SEQUENCE</scope>
    <source>
        <strain evidence="6">MST-FP2251</strain>
    </source>
</reference>
<evidence type="ECO:0000259" key="5">
    <source>
        <dbReference type="PROSITE" id="PS50011"/>
    </source>
</evidence>
<feature type="compositionally biased region" description="Basic and acidic residues" evidence="4">
    <location>
        <begin position="258"/>
        <end position="284"/>
    </location>
</feature>